<dbReference type="Pfam" id="PF07690">
    <property type="entry name" value="MFS_1"/>
    <property type="match status" value="1"/>
</dbReference>
<evidence type="ECO:0000256" key="6">
    <source>
        <dbReference type="SAM" id="Phobius"/>
    </source>
</evidence>
<dbReference type="InterPro" id="IPR020846">
    <property type="entry name" value="MFS_dom"/>
</dbReference>
<protein>
    <submittedName>
        <fullName evidence="8">MFS transporter</fullName>
    </submittedName>
</protein>
<dbReference type="PANTHER" id="PTHR42718">
    <property type="entry name" value="MAJOR FACILITATOR SUPERFAMILY MULTIDRUG TRANSPORTER MFSC"/>
    <property type="match status" value="1"/>
</dbReference>
<keyword evidence="5 6" id="KW-0472">Membrane</keyword>
<keyword evidence="4 6" id="KW-1133">Transmembrane helix</keyword>
<keyword evidence="2" id="KW-0813">Transport</keyword>
<feature type="transmembrane region" description="Helical" evidence="6">
    <location>
        <begin position="33"/>
        <end position="56"/>
    </location>
</feature>
<proteinExistence type="predicted"/>
<comment type="subcellular location">
    <subcellularLocation>
        <location evidence="1">Cell membrane</location>
        <topology evidence="1">Multi-pass membrane protein</topology>
    </subcellularLocation>
</comment>
<feature type="transmembrane region" description="Helical" evidence="6">
    <location>
        <begin position="151"/>
        <end position="171"/>
    </location>
</feature>
<feature type="domain" description="Major facilitator superfamily (MFS) profile" evidence="7">
    <location>
        <begin position="1"/>
        <end position="433"/>
    </location>
</feature>
<dbReference type="EMBL" id="BJNH01000094">
    <property type="protein sequence ID" value="GEC28835.1"/>
    <property type="molecule type" value="Genomic_DNA"/>
</dbReference>
<evidence type="ECO:0000256" key="5">
    <source>
        <dbReference type="ARBA" id="ARBA00023136"/>
    </source>
</evidence>
<feature type="transmembrane region" description="Helical" evidence="6">
    <location>
        <begin position="315"/>
        <end position="334"/>
    </location>
</feature>
<dbReference type="PRINTS" id="PR01036">
    <property type="entry name" value="TCRTETB"/>
</dbReference>
<dbReference type="SUPFAM" id="SSF103473">
    <property type="entry name" value="MFS general substrate transporter"/>
    <property type="match status" value="1"/>
</dbReference>
<evidence type="ECO:0000256" key="4">
    <source>
        <dbReference type="ARBA" id="ARBA00022989"/>
    </source>
</evidence>
<feature type="transmembrane region" description="Helical" evidence="6">
    <location>
        <begin position="183"/>
        <end position="201"/>
    </location>
</feature>
<feature type="transmembrane region" description="Helical" evidence="6">
    <location>
        <begin position="124"/>
        <end position="145"/>
    </location>
</feature>
<feature type="transmembrane region" description="Helical" evidence="6">
    <location>
        <begin position="245"/>
        <end position="265"/>
    </location>
</feature>
<keyword evidence="9" id="KW-1185">Reference proteome</keyword>
<evidence type="ECO:0000259" key="7">
    <source>
        <dbReference type="PROSITE" id="PS50850"/>
    </source>
</evidence>
<comment type="caution">
    <text evidence="8">The sequence shown here is derived from an EMBL/GenBank/DDBJ whole genome shotgun (WGS) entry which is preliminary data.</text>
</comment>
<dbReference type="InterPro" id="IPR036259">
    <property type="entry name" value="MFS_trans_sf"/>
</dbReference>
<evidence type="ECO:0000313" key="9">
    <source>
        <dbReference type="Proteomes" id="UP000320693"/>
    </source>
</evidence>
<feature type="transmembrane region" description="Helical" evidence="6">
    <location>
        <begin position="285"/>
        <end position="303"/>
    </location>
</feature>
<name>A0ABQ0S7D8_9PSEU</name>
<dbReference type="Gene3D" id="1.20.1250.20">
    <property type="entry name" value="MFS general substrate transporter like domains"/>
    <property type="match status" value="1"/>
</dbReference>
<dbReference type="InterPro" id="IPR011701">
    <property type="entry name" value="MFS"/>
</dbReference>
<dbReference type="PANTHER" id="PTHR42718:SF9">
    <property type="entry name" value="MAJOR FACILITATOR SUPERFAMILY MULTIDRUG TRANSPORTER MFSC"/>
    <property type="match status" value="1"/>
</dbReference>
<gene>
    <name evidence="8" type="primary">emrB_2</name>
    <name evidence="8" type="ORF">PSA01_58640</name>
</gene>
<evidence type="ECO:0000256" key="2">
    <source>
        <dbReference type="ARBA" id="ARBA00022448"/>
    </source>
</evidence>
<feature type="transmembrane region" description="Helical" evidence="6">
    <location>
        <begin position="340"/>
        <end position="366"/>
    </location>
</feature>
<feature type="transmembrane region" description="Helical" evidence="6">
    <location>
        <begin position="408"/>
        <end position="428"/>
    </location>
</feature>
<dbReference type="PROSITE" id="PS50850">
    <property type="entry name" value="MFS"/>
    <property type="match status" value="1"/>
</dbReference>
<evidence type="ECO:0000313" key="8">
    <source>
        <dbReference type="EMBL" id="GEC28835.1"/>
    </source>
</evidence>
<feature type="transmembrane region" description="Helical" evidence="6">
    <location>
        <begin position="378"/>
        <end position="402"/>
    </location>
</feature>
<sequence>MALAAFMAVLTGTTVTSTLEALGAELGAPISGVVWITVVYLVAASAAVPLVGWLSARWGPARLLQAALVGFALSSLLCGFAWDLNSLVVFRAVQGLSGGLLEPAAIAVVGLVTPADALGRVMGLVSLVINVGPVAGPLIGGALVGAGAWPWIFWLNVPLAVLVGLGAWRLVPGTRSTGDRAAVDVRGLLLLPPGFVLLLLGLNRAGAGSGAPTVAVCVLLGLALLAGYVRHALRAPAPLLDVRLLRIPSFAAALGVMSAVGLVMYTQLTVLPALAVRSIGLGPGWQAFPVAVLGLGLMISMTSSGRVSDTTGPRILVRGGASVTAAAAILILAGHARWPAAAVLAVVFLLGLGFGAVAAPTFAGLYRVLPRESMAQGTAALFIVVQLFASAGVTLVGFLTAASVDPVGTAYGVVAVAALLVVAAARLLPGRPTLTR</sequence>
<reference evidence="8 9" key="1">
    <citation type="submission" date="2019-06" db="EMBL/GenBank/DDBJ databases">
        <title>Whole genome shotgun sequence of Pseudonocardia saturnea NBRC 14499.</title>
        <authorList>
            <person name="Hosoyama A."/>
            <person name="Uohara A."/>
            <person name="Ohji S."/>
            <person name="Ichikawa N."/>
        </authorList>
    </citation>
    <scope>NUCLEOTIDE SEQUENCE [LARGE SCALE GENOMIC DNA]</scope>
    <source>
        <strain evidence="8 9">NBRC 14499</strain>
    </source>
</reference>
<evidence type="ECO:0000256" key="1">
    <source>
        <dbReference type="ARBA" id="ARBA00004651"/>
    </source>
</evidence>
<organism evidence="8 9">
    <name type="scientific">Pseudonocardia saturnea</name>
    <dbReference type="NCBI Taxonomy" id="33909"/>
    <lineage>
        <taxon>Bacteria</taxon>
        <taxon>Bacillati</taxon>
        <taxon>Actinomycetota</taxon>
        <taxon>Actinomycetes</taxon>
        <taxon>Pseudonocardiales</taxon>
        <taxon>Pseudonocardiaceae</taxon>
        <taxon>Pseudonocardia</taxon>
    </lineage>
</organism>
<feature type="transmembrane region" description="Helical" evidence="6">
    <location>
        <begin position="63"/>
        <end position="82"/>
    </location>
</feature>
<feature type="transmembrane region" description="Helical" evidence="6">
    <location>
        <begin position="88"/>
        <end position="112"/>
    </location>
</feature>
<feature type="transmembrane region" description="Helical" evidence="6">
    <location>
        <begin position="213"/>
        <end position="233"/>
    </location>
</feature>
<evidence type="ECO:0000256" key="3">
    <source>
        <dbReference type="ARBA" id="ARBA00022692"/>
    </source>
</evidence>
<accession>A0ABQ0S7D8</accession>
<keyword evidence="3 6" id="KW-0812">Transmembrane</keyword>
<dbReference type="Gene3D" id="1.20.1720.10">
    <property type="entry name" value="Multidrug resistance protein D"/>
    <property type="match status" value="1"/>
</dbReference>
<dbReference type="Proteomes" id="UP000320693">
    <property type="component" value="Unassembled WGS sequence"/>
</dbReference>